<feature type="region of interest" description="Disordered" evidence="1">
    <location>
        <begin position="500"/>
        <end position="557"/>
    </location>
</feature>
<feature type="domain" description="BTB" evidence="2">
    <location>
        <begin position="137"/>
        <end position="201"/>
    </location>
</feature>
<dbReference type="KEGG" id="bbel:109464776"/>
<evidence type="ECO:0000256" key="1">
    <source>
        <dbReference type="SAM" id="MobiDB-lite"/>
    </source>
</evidence>
<accession>A0A6P4XZ39</accession>
<protein>
    <submittedName>
        <fullName evidence="4">Zinc finger and BTB domain-containing protein 5-like</fullName>
    </submittedName>
</protein>
<evidence type="ECO:0000313" key="3">
    <source>
        <dbReference type="Proteomes" id="UP000515135"/>
    </source>
</evidence>
<reference evidence="4" key="1">
    <citation type="submission" date="2025-08" db="UniProtKB">
        <authorList>
            <consortium name="RefSeq"/>
        </authorList>
    </citation>
    <scope>IDENTIFICATION</scope>
    <source>
        <tissue evidence="4">Gonad</tissue>
    </source>
</reference>
<dbReference type="GeneID" id="109464776"/>
<dbReference type="GO" id="GO:0000981">
    <property type="term" value="F:DNA-binding transcription factor activity, RNA polymerase II-specific"/>
    <property type="evidence" value="ECO:0007669"/>
    <property type="project" value="TreeGrafter"/>
</dbReference>
<dbReference type="GO" id="GO:0000978">
    <property type="term" value="F:RNA polymerase II cis-regulatory region sequence-specific DNA binding"/>
    <property type="evidence" value="ECO:0007669"/>
    <property type="project" value="TreeGrafter"/>
</dbReference>
<dbReference type="SUPFAM" id="SSF54695">
    <property type="entry name" value="POZ domain"/>
    <property type="match status" value="2"/>
</dbReference>
<dbReference type="PANTHER" id="PTHR46105:SF28">
    <property type="entry name" value="ZINC FINGER PROTEIN 37-LIKE"/>
    <property type="match status" value="1"/>
</dbReference>
<feature type="domain" description="BTB" evidence="2">
    <location>
        <begin position="3"/>
        <end position="68"/>
    </location>
</feature>
<dbReference type="Gene3D" id="3.30.710.10">
    <property type="entry name" value="Potassium Channel Kv1.1, Chain A"/>
    <property type="match status" value="2"/>
</dbReference>
<proteinExistence type="predicted"/>
<dbReference type="Pfam" id="PF00651">
    <property type="entry name" value="BTB"/>
    <property type="match status" value="2"/>
</dbReference>
<dbReference type="PANTHER" id="PTHR46105">
    <property type="entry name" value="AGAP004733-PA"/>
    <property type="match status" value="1"/>
</dbReference>
<gene>
    <name evidence="4" type="primary">LOC109464776</name>
</gene>
<feature type="compositionally biased region" description="Low complexity" evidence="1">
    <location>
        <begin position="523"/>
        <end position="534"/>
    </location>
</feature>
<sequence length="557" mass="62100">MTCNITVKIEGRYFPAHKIILCASSGYFETLFKAQTGETREVELSGLTTQGFSAMLEMMYASQVQISTSNVMEVQVAASYLHVMDVVADCTQFLTNSLASGHMMSNIMAERVLQYPSHPARVLQHLDSLRKEHPSSCDITIIVKDKSFPAHKFILMASSGYLQTVLSGKQNIDEIELQGLAPEGLSAILDMMYTSQLQLTAKNVIDVQVTASYLHMMDMVADCTQFLTECIASGCMTNNHIAGRDCELKHGIANPNSETGSLYQLATTEKSKHNTDNPNKSSSDRSTVHEAPSPVQQNWAFSSNSSNHSNNSESEVVIVKRESEDLEDVRTSEGQTQQQTNALYFEEVYMDSRGVGSSEREQSQALPVSNIHGNDCHQQGQGIQELQTKIAFSDSSGMCGVLTPPQNQFQSRLCQQECDIMHYSREHMLDKHGTNNLARNWFRRVVRETVNLYQITGLRSVHIDDAMKEVFRRCPSLNPDDVWDIRRQFRNFISNKTGHLSRKERGYLVPSRRGGGQRRTQDTPLSPASSTSSANVPSGGEDSMEPHEQEDLESSEG</sequence>
<dbReference type="RefSeq" id="XP_019617408.1">
    <property type="nucleotide sequence ID" value="XM_019761849.1"/>
</dbReference>
<dbReference type="SMART" id="SM00225">
    <property type="entry name" value="BTB"/>
    <property type="match status" value="2"/>
</dbReference>
<dbReference type="AlphaFoldDB" id="A0A6P4XZ39"/>
<feature type="region of interest" description="Disordered" evidence="1">
    <location>
        <begin position="268"/>
        <end position="314"/>
    </location>
</feature>
<keyword evidence="3" id="KW-1185">Reference proteome</keyword>
<name>A0A6P4XZ39_BRABE</name>
<evidence type="ECO:0000313" key="4">
    <source>
        <dbReference type="RefSeq" id="XP_019617408.1"/>
    </source>
</evidence>
<dbReference type="InterPro" id="IPR050457">
    <property type="entry name" value="ZnFinger_BTB_dom_contain"/>
</dbReference>
<organism evidence="3 4">
    <name type="scientific">Branchiostoma belcheri</name>
    <name type="common">Amphioxus</name>
    <dbReference type="NCBI Taxonomy" id="7741"/>
    <lineage>
        <taxon>Eukaryota</taxon>
        <taxon>Metazoa</taxon>
        <taxon>Chordata</taxon>
        <taxon>Cephalochordata</taxon>
        <taxon>Leptocardii</taxon>
        <taxon>Amphioxiformes</taxon>
        <taxon>Branchiostomatidae</taxon>
        <taxon>Branchiostoma</taxon>
    </lineage>
</organism>
<evidence type="ECO:0000259" key="2">
    <source>
        <dbReference type="PROSITE" id="PS50097"/>
    </source>
</evidence>
<dbReference type="InterPro" id="IPR011333">
    <property type="entry name" value="SKP1/BTB/POZ_sf"/>
</dbReference>
<dbReference type="OrthoDB" id="10261408at2759"/>
<dbReference type="CDD" id="cd18186">
    <property type="entry name" value="BTB_POZ_ZBTB_KLHL-like"/>
    <property type="match status" value="2"/>
</dbReference>
<dbReference type="PROSITE" id="PS50097">
    <property type="entry name" value="BTB"/>
    <property type="match status" value="2"/>
</dbReference>
<dbReference type="Proteomes" id="UP000515135">
    <property type="component" value="Unplaced"/>
</dbReference>
<feature type="compositionally biased region" description="Low complexity" evidence="1">
    <location>
        <begin position="302"/>
        <end position="314"/>
    </location>
</feature>
<dbReference type="InterPro" id="IPR000210">
    <property type="entry name" value="BTB/POZ_dom"/>
</dbReference>